<dbReference type="Proteomes" id="UP000827138">
    <property type="component" value="Chromosome"/>
</dbReference>
<dbReference type="Pfam" id="PF14472">
    <property type="entry name" value="DUF4429"/>
    <property type="match status" value="2"/>
</dbReference>
<name>A0ABX8XPX6_9ACTN</name>
<evidence type="ECO:0000313" key="4">
    <source>
        <dbReference type="EMBL" id="QYX77965.1"/>
    </source>
</evidence>
<dbReference type="InterPro" id="IPR027860">
    <property type="entry name" value="DUF4429"/>
</dbReference>
<feature type="region of interest" description="Disordered" evidence="1">
    <location>
        <begin position="232"/>
        <end position="259"/>
    </location>
</feature>
<proteinExistence type="predicted"/>
<feature type="domain" description="SHOCT" evidence="2">
    <location>
        <begin position="267"/>
        <end position="293"/>
    </location>
</feature>
<accession>A0ABX8XPX6</accession>
<evidence type="ECO:0000259" key="2">
    <source>
        <dbReference type="Pfam" id="PF09851"/>
    </source>
</evidence>
<protein>
    <submittedName>
        <fullName evidence="4">DUF4429 domain-containing protein</fullName>
    </submittedName>
</protein>
<feature type="domain" description="DUF4429" evidence="3">
    <location>
        <begin position="139"/>
        <end position="228"/>
    </location>
</feature>
<evidence type="ECO:0000256" key="1">
    <source>
        <dbReference type="SAM" id="MobiDB-lite"/>
    </source>
</evidence>
<reference evidence="4 5" key="1">
    <citation type="submission" date="2021-08" db="EMBL/GenBank/DDBJ databases">
        <authorList>
            <person name="Ping M."/>
        </authorList>
    </citation>
    <scope>NUCLEOTIDE SEQUENCE [LARGE SCALE GENOMIC DNA]</scope>
    <source>
        <strain evidence="4 5">MG28</strain>
    </source>
</reference>
<keyword evidence="5" id="KW-1185">Reference proteome</keyword>
<dbReference type="EMBL" id="CP080647">
    <property type="protein sequence ID" value="QYX77965.1"/>
    <property type="molecule type" value="Genomic_DNA"/>
</dbReference>
<dbReference type="Pfam" id="PF09851">
    <property type="entry name" value="SHOCT"/>
    <property type="match status" value="1"/>
</dbReference>
<gene>
    <name evidence="4" type="ORF">K1J60_16765</name>
</gene>
<organism evidence="4 5">
    <name type="scientific">Streptomyces akebiae</name>
    <dbReference type="NCBI Taxonomy" id="2865673"/>
    <lineage>
        <taxon>Bacteria</taxon>
        <taxon>Bacillati</taxon>
        <taxon>Actinomycetota</taxon>
        <taxon>Actinomycetes</taxon>
        <taxon>Kitasatosporales</taxon>
        <taxon>Streptomycetaceae</taxon>
        <taxon>Streptomyces</taxon>
    </lineage>
</organism>
<feature type="domain" description="DUF4429" evidence="3">
    <location>
        <begin position="11"/>
        <end position="105"/>
    </location>
</feature>
<dbReference type="InterPro" id="IPR018649">
    <property type="entry name" value="SHOCT"/>
</dbReference>
<evidence type="ECO:0000313" key="5">
    <source>
        <dbReference type="Proteomes" id="UP000827138"/>
    </source>
</evidence>
<evidence type="ECO:0000259" key="3">
    <source>
        <dbReference type="Pfam" id="PF14472"/>
    </source>
</evidence>
<sequence length="296" mass="32817">MAEIIQRDGVWAFDGSTVRITPGLHRSVALFRQTYGEIAVPLEAVAGVVYEPERKRGRLRLRLRDGSDPLLQATGGRLPDTADPYRLTVDLDRSGIAEYVAEEIRQSMLLEQTPKEPASAYLLPGPPVPVSVRSSDGTVSFDGTRVRIDWNDTSDRVKRATGPRIIDVGELAQVEWLPNSGYEDGFLRFVTRETVFSKLPPERDPFALDLWGSTRRDLLTALVATAVTARLPHPSTRAKDHADRSGPTGTVTARPPAPDHHDILLRRLRELGELHRDGVLTDEEFAATKAAVLRDF</sequence>
<dbReference type="RefSeq" id="WP_220646931.1">
    <property type="nucleotide sequence ID" value="NZ_CP080647.1"/>
</dbReference>